<evidence type="ECO:0000256" key="4">
    <source>
        <dbReference type="ARBA" id="ARBA00022833"/>
    </source>
</evidence>
<feature type="region of interest" description="Disordered" evidence="6">
    <location>
        <begin position="820"/>
        <end position="846"/>
    </location>
</feature>
<evidence type="ECO:0000313" key="8">
    <source>
        <dbReference type="EMBL" id="GEU31387.1"/>
    </source>
</evidence>
<dbReference type="AlphaFoldDB" id="A0A6L2J4H0"/>
<comment type="caution">
    <text evidence="8">The sequence shown here is derived from an EMBL/GenBank/DDBJ whole genome shotgun (WGS) entry which is preliminary data.</text>
</comment>
<keyword evidence="5" id="KW-0238">DNA-binding</keyword>
<dbReference type="InterPro" id="IPR013955">
    <property type="entry name" value="Rep_factor-A_C"/>
</dbReference>
<dbReference type="CDD" id="cd04476">
    <property type="entry name" value="RPA1_DBD_C"/>
    <property type="match status" value="1"/>
</dbReference>
<feature type="region of interest" description="Disordered" evidence="6">
    <location>
        <begin position="306"/>
        <end position="327"/>
    </location>
</feature>
<dbReference type="Gene3D" id="2.40.50.140">
    <property type="entry name" value="Nucleic acid-binding proteins"/>
    <property type="match status" value="2"/>
</dbReference>
<keyword evidence="4" id="KW-0862">Zinc</keyword>
<reference evidence="8" key="1">
    <citation type="journal article" date="2019" name="Sci. Rep.">
        <title>Draft genome of Tanacetum cinerariifolium, the natural source of mosquito coil.</title>
        <authorList>
            <person name="Yamashiro T."/>
            <person name="Shiraishi A."/>
            <person name="Satake H."/>
            <person name="Nakayama K."/>
        </authorList>
    </citation>
    <scope>NUCLEOTIDE SEQUENCE</scope>
</reference>
<dbReference type="Pfam" id="PF08646">
    <property type="entry name" value="Rep_fac-A_C"/>
    <property type="match status" value="1"/>
</dbReference>
<dbReference type="SUPFAM" id="SSF50249">
    <property type="entry name" value="Nucleic acid-binding proteins"/>
    <property type="match status" value="1"/>
</dbReference>
<evidence type="ECO:0000256" key="6">
    <source>
        <dbReference type="SAM" id="MobiDB-lite"/>
    </source>
</evidence>
<dbReference type="InterPro" id="IPR047192">
    <property type="entry name" value="Euk_RPA1_DBD_C"/>
</dbReference>
<dbReference type="EMBL" id="BKCJ010000245">
    <property type="protein sequence ID" value="GEU31387.1"/>
    <property type="molecule type" value="Genomic_DNA"/>
</dbReference>
<gene>
    <name evidence="8" type="ORF">Tci_003365</name>
</gene>
<evidence type="ECO:0000259" key="7">
    <source>
        <dbReference type="Pfam" id="PF08646"/>
    </source>
</evidence>
<proteinExistence type="inferred from homology"/>
<keyword evidence="2" id="KW-0479">Metal-binding</keyword>
<dbReference type="GO" id="GO:0008270">
    <property type="term" value="F:zinc ion binding"/>
    <property type="evidence" value="ECO:0007669"/>
    <property type="project" value="UniProtKB-KW"/>
</dbReference>
<feature type="domain" description="Replication factor A C-terminal" evidence="7">
    <location>
        <begin position="167"/>
        <end position="255"/>
    </location>
</feature>
<organism evidence="8">
    <name type="scientific">Tanacetum cinerariifolium</name>
    <name type="common">Dalmatian daisy</name>
    <name type="synonym">Chrysanthemum cinerariifolium</name>
    <dbReference type="NCBI Taxonomy" id="118510"/>
    <lineage>
        <taxon>Eukaryota</taxon>
        <taxon>Viridiplantae</taxon>
        <taxon>Streptophyta</taxon>
        <taxon>Embryophyta</taxon>
        <taxon>Tracheophyta</taxon>
        <taxon>Spermatophyta</taxon>
        <taxon>Magnoliopsida</taxon>
        <taxon>eudicotyledons</taxon>
        <taxon>Gunneridae</taxon>
        <taxon>Pentapetalae</taxon>
        <taxon>asterids</taxon>
        <taxon>campanulids</taxon>
        <taxon>Asterales</taxon>
        <taxon>Asteraceae</taxon>
        <taxon>Asteroideae</taxon>
        <taxon>Anthemideae</taxon>
        <taxon>Anthemidinae</taxon>
        <taxon>Tanacetum</taxon>
    </lineage>
</organism>
<dbReference type="InterPro" id="IPR012340">
    <property type="entry name" value="NA-bd_OB-fold"/>
</dbReference>
<sequence length="1223" mass="138899">MKNNAYMLEFDGSTTIRKASVKVDSLVRYPFQLQDFDRIESSDNKTYLSDVARYVTNVRRTNHLKSGSRNLDFHLANHRGQSIRVTLWGSLRDVLIEKKPNRLCCQSSELLTSVDLYQPRAGTLENLLMWAQNRKNDVYYFPPNLFWIYHSSITPNLQRLSLQYITFYCKVTIDGIKTRKGWNFHSCGSDTCKKALTRQDGQFFCQSCNKTVDYPVLRYRLKVDMSDNTAQAIVVMFNETATALVNCSEDSLMDKVDEILPSEGIYDSVGSSNLDDYADNQPWKMKRIVPGSIYCHSVQTCRGKKKVKDRIGPKTDPDRTVPFRSDPRSDVLDQIGLDALATISLMYSKDFNTSARYPNTSNSAINLRSLVIDTLMVEQSLRDNSIKDSSESRAQLNTTFILSSSRDELATSLNLSSSSADRPSILTFANMLNKSIFLTSNTNIGQDGKIHSYCGLRLADIPASGVGTSSASKYAHTRVSRRPKGVLIVYHNLGPPSHQYSMCNATMWYNEKSEKSRKANEIKNRMSAFMTKETPKTVDENIVANLIQVLDQTSAMAKSFRMAKEWCRSHGDANFGHRLLSERTATRQYNAPTVSEVWALIINDFRDGLPIRDIVVNKNHTGPQHLYHNLCDDVKRGDTSSAGLGKRIVLPRTYVGSPRNQVTFRTMIMIIIHMSHQVFLVVITVENLMKLPNCSQPEDSNELFQNLFEDLKKLAEYDKTQTRDHPIFLSNADKEHLENPFDNITTSNPKQEPPQDSNIHQLIKECNIKVCEEQKQNMENTMLKLVDICHQKQLLCMHDNVEDIIKSALDSKLLSINSKSQYPDKTDQEVKNVEEKPTERRNHAEKPLQNFRVIHKSSISLKNTSQISSVHAVAPILSSKEPENSLSMGYKHLSITPETESNAKNLLPIPSECEVTSEDKKECDVPVYSSTIDVSDNHYEILFDSNKDNDISSDDESFKDIEYVDASLPDPEIANVKENVVHQEQEEVDLEEISQVQDVVLREKLFSINRLIANIESLKDKPTPVCVFNSSTSIPIFEEFDNSLSDNFSPEFEKNFNHTEETRSDNTTNHATESLLEYDSFCFEIEPNHEKLTNAAMNNISNDSSNDPLLEEVDLFLATDHSIPPVIENFYDPEGDIQPPDDESDLEPEVISAVMENIDELNKDKSFDPRGEIVVSTNDEDVDYFPFMFVIRIFLPYLIHHDISPLFLSAESEDTVFDPGIAD</sequence>
<dbReference type="PANTHER" id="PTHR45786:SF74">
    <property type="entry name" value="ATP-DEPENDENT DNA HELICASE"/>
    <property type="match status" value="1"/>
</dbReference>
<evidence type="ECO:0000256" key="1">
    <source>
        <dbReference type="ARBA" id="ARBA00005690"/>
    </source>
</evidence>
<evidence type="ECO:0000256" key="3">
    <source>
        <dbReference type="ARBA" id="ARBA00022771"/>
    </source>
</evidence>
<comment type="similarity">
    <text evidence="1">Belongs to the replication factor A protein 1 family.</text>
</comment>
<dbReference type="GO" id="GO:0003677">
    <property type="term" value="F:DNA binding"/>
    <property type="evidence" value="ECO:0007669"/>
    <property type="project" value="UniProtKB-KW"/>
</dbReference>
<accession>A0A6L2J4H0</accession>
<name>A0A6L2J4H0_TANCI</name>
<protein>
    <submittedName>
        <fullName evidence="8">Nucleic acid-binding, OB-fold protein</fullName>
    </submittedName>
</protein>
<feature type="compositionally biased region" description="Basic and acidic residues" evidence="6">
    <location>
        <begin position="309"/>
        <end position="327"/>
    </location>
</feature>
<evidence type="ECO:0000256" key="2">
    <source>
        <dbReference type="ARBA" id="ARBA00022723"/>
    </source>
</evidence>
<feature type="compositionally biased region" description="Basic and acidic residues" evidence="6">
    <location>
        <begin position="822"/>
        <end position="846"/>
    </location>
</feature>
<keyword evidence="3" id="KW-0863">Zinc-finger</keyword>
<dbReference type="PANTHER" id="PTHR45786">
    <property type="entry name" value="DNA BINDING PROTEIN-LIKE"/>
    <property type="match status" value="1"/>
</dbReference>
<evidence type="ECO:0000256" key="5">
    <source>
        <dbReference type="ARBA" id="ARBA00023125"/>
    </source>
</evidence>